<feature type="region of interest" description="Disordered" evidence="5">
    <location>
        <begin position="191"/>
        <end position="247"/>
    </location>
</feature>
<dbReference type="GO" id="GO:0009403">
    <property type="term" value="P:toxin biosynthetic process"/>
    <property type="evidence" value="ECO:0007669"/>
    <property type="project" value="InterPro"/>
</dbReference>
<dbReference type="AlphaFoldDB" id="A0A1Y5PYR0"/>
<gene>
    <name evidence="7" type="ORF">STPYR_10059</name>
</gene>
<reference evidence="7" key="1">
    <citation type="submission" date="2016-03" db="EMBL/GenBank/DDBJ databases">
        <authorList>
            <person name="Ploux O."/>
        </authorList>
    </citation>
    <scope>NUCLEOTIDE SEQUENCE</scope>
    <source>
        <strain evidence="7">UC10</strain>
    </source>
</reference>
<keyword evidence="3 6" id="KW-1133">Transmembrane helix</keyword>
<dbReference type="PANTHER" id="PTHR36926:SF1">
    <property type="entry name" value="COLICIN V PRODUCTION PROTEIN"/>
    <property type="match status" value="1"/>
</dbReference>
<name>A0A1Y5PYR0_9GAMM</name>
<dbReference type="GO" id="GO:0016020">
    <property type="term" value="C:membrane"/>
    <property type="evidence" value="ECO:0007669"/>
    <property type="project" value="UniProtKB-SubCell"/>
</dbReference>
<comment type="subcellular location">
    <subcellularLocation>
        <location evidence="1">Membrane</location>
        <topology evidence="1">Multi-pass membrane protein</topology>
    </subcellularLocation>
</comment>
<feature type="transmembrane region" description="Helical" evidence="6">
    <location>
        <begin position="62"/>
        <end position="83"/>
    </location>
</feature>
<dbReference type="PANTHER" id="PTHR36926">
    <property type="entry name" value="COLICIN V PRODUCTION PROTEIN"/>
    <property type="match status" value="1"/>
</dbReference>
<accession>A0A1Y5PYR0</accession>
<dbReference type="Pfam" id="PF02674">
    <property type="entry name" value="Colicin_V"/>
    <property type="match status" value="1"/>
</dbReference>
<proteinExistence type="predicted"/>
<evidence type="ECO:0000256" key="3">
    <source>
        <dbReference type="ARBA" id="ARBA00022989"/>
    </source>
</evidence>
<evidence type="ECO:0000256" key="4">
    <source>
        <dbReference type="ARBA" id="ARBA00023136"/>
    </source>
</evidence>
<keyword evidence="2 6" id="KW-0812">Transmembrane</keyword>
<dbReference type="InterPro" id="IPR052719">
    <property type="entry name" value="CvpA-like"/>
</dbReference>
<keyword evidence="4 6" id="KW-0472">Membrane</keyword>
<protein>
    <submittedName>
        <fullName evidence="7">Uncharacterized membrane protein, required for colicin V production</fullName>
    </submittedName>
</protein>
<dbReference type="EMBL" id="FLTS01000001">
    <property type="protein sequence ID" value="SBV35129.1"/>
    <property type="molecule type" value="Genomic_DNA"/>
</dbReference>
<evidence type="ECO:0000313" key="7">
    <source>
        <dbReference type="EMBL" id="SBV35129.1"/>
    </source>
</evidence>
<evidence type="ECO:0000256" key="5">
    <source>
        <dbReference type="SAM" id="MobiDB-lite"/>
    </source>
</evidence>
<sequence length="247" mass="25801">MIDMVLLAVIGLSALLGLMKGFVGIVVGTLSWLLSGWAAFRFGGHAARWLAEGAAPSLTHYLGGYALVFVGVLVLVAVTGMLLRSAVDATRLNGTDRALGFGLGVLRGGLFACVLVLLMGFTPLPREAEWSRSKVLPVLLPGAEWMRAQLPDLSVPGMDLDALAPADLGNLPMTGDNAALNDMMKGSGLPDMVSRALGKPAPDATDAAHRQDPARALPSNIDPAQVRPGQPDPARVEAQGQARPPSR</sequence>
<dbReference type="InterPro" id="IPR003825">
    <property type="entry name" value="Colicin-V_CvpA"/>
</dbReference>
<evidence type="ECO:0000256" key="1">
    <source>
        <dbReference type="ARBA" id="ARBA00004141"/>
    </source>
</evidence>
<evidence type="ECO:0000256" key="6">
    <source>
        <dbReference type="SAM" id="Phobius"/>
    </source>
</evidence>
<feature type="transmembrane region" description="Helical" evidence="6">
    <location>
        <begin position="103"/>
        <end position="124"/>
    </location>
</feature>
<organism evidence="7">
    <name type="scientific">uncultured Stenotrophomonas sp</name>
    <dbReference type="NCBI Taxonomy" id="165438"/>
    <lineage>
        <taxon>Bacteria</taxon>
        <taxon>Pseudomonadati</taxon>
        <taxon>Pseudomonadota</taxon>
        <taxon>Gammaproteobacteria</taxon>
        <taxon>Lysobacterales</taxon>
        <taxon>Lysobacteraceae</taxon>
        <taxon>Stenotrophomonas</taxon>
        <taxon>environmental samples</taxon>
    </lineage>
</organism>
<evidence type="ECO:0000256" key="2">
    <source>
        <dbReference type="ARBA" id="ARBA00022692"/>
    </source>
</evidence>